<dbReference type="PANTHER" id="PTHR47723:SF17">
    <property type="entry name" value="OS05G0353850 PROTEIN"/>
    <property type="match status" value="1"/>
</dbReference>
<accession>A0A8J5WZD0</accession>
<evidence type="ECO:0000313" key="3">
    <source>
        <dbReference type="Proteomes" id="UP000729402"/>
    </source>
</evidence>
<dbReference type="CDD" id="cd06222">
    <property type="entry name" value="RNase_H_like"/>
    <property type="match status" value="1"/>
</dbReference>
<dbReference type="InterPro" id="IPR044730">
    <property type="entry name" value="RNase_H-like_dom_plant"/>
</dbReference>
<dbReference type="PANTHER" id="PTHR47723">
    <property type="entry name" value="OS05G0353850 PROTEIN"/>
    <property type="match status" value="1"/>
</dbReference>
<comment type="caution">
    <text evidence="2">The sequence shown here is derived from an EMBL/GenBank/DDBJ whole genome shotgun (WGS) entry which is preliminary data.</text>
</comment>
<dbReference type="InterPro" id="IPR002156">
    <property type="entry name" value="RNaseH_domain"/>
</dbReference>
<keyword evidence="3" id="KW-1185">Reference proteome</keyword>
<dbReference type="InterPro" id="IPR053151">
    <property type="entry name" value="RNase_H-like"/>
</dbReference>
<evidence type="ECO:0000313" key="2">
    <source>
        <dbReference type="EMBL" id="KAG8096348.1"/>
    </source>
</evidence>
<organism evidence="2 3">
    <name type="scientific">Zizania palustris</name>
    <name type="common">Northern wild rice</name>
    <dbReference type="NCBI Taxonomy" id="103762"/>
    <lineage>
        <taxon>Eukaryota</taxon>
        <taxon>Viridiplantae</taxon>
        <taxon>Streptophyta</taxon>
        <taxon>Embryophyta</taxon>
        <taxon>Tracheophyta</taxon>
        <taxon>Spermatophyta</taxon>
        <taxon>Magnoliopsida</taxon>
        <taxon>Liliopsida</taxon>
        <taxon>Poales</taxon>
        <taxon>Poaceae</taxon>
        <taxon>BOP clade</taxon>
        <taxon>Oryzoideae</taxon>
        <taxon>Oryzeae</taxon>
        <taxon>Zizaniinae</taxon>
        <taxon>Zizania</taxon>
    </lineage>
</organism>
<dbReference type="OrthoDB" id="597234at2759"/>
<dbReference type="EMBL" id="JAAALK010000079">
    <property type="protein sequence ID" value="KAG8096348.1"/>
    <property type="molecule type" value="Genomic_DNA"/>
</dbReference>
<sequence>MAYLHLQQPLPLHPPASLCYYVLRQPIHIHRRPPLCPSSVLSSSSPSFQPNRVMVRWTPPRAGYFKLNFDGSVYRDGSGRASIGGAIRGPDGRVVLAFAETTEHSTVGVVEARALIRGLRLALACSVQRLVVEGDDLVLVQLLRGEKTQTRIPAAMRDEILGLLGRFAGSEVQHC</sequence>
<protein>
    <recommendedName>
        <fullName evidence="1">RNase H type-1 domain-containing protein</fullName>
    </recommendedName>
</protein>
<dbReference type="Pfam" id="PF13456">
    <property type="entry name" value="RVT_3"/>
    <property type="match status" value="1"/>
</dbReference>
<dbReference type="GO" id="GO:0004523">
    <property type="term" value="F:RNA-DNA hybrid ribonuclease activity"/>
    <property type="evidence" value="ECO:0007669"/>
    <property type="project" value="InterPro"/>
</dbReference>
<name>A0A8J5WZD0_ZIZPA</name>
<proteinExistence type="predicted"/>
<reference evidence="2" key="2">
    <citation type="submission" date="2021-02" db="EMBL/GenBank/DDBJ databases">
        <authorList>
            <person name="Kimball J.A."/>
            <person name="Haas M.W."/>
            <person name="Macchietto M."/>
            <person name="Kono T."/>
            <person name="Duquette J."/>
            <person name="Shao M."/>
        </authorList>
    </citation>
    <scope>NUCLEOTIDE SEQUENCE</scope>
    <source>
        <tissue evidence="2">Fresh leaf tissue</tissue>
    </source>
</reference>
<evidence type="ECO:0000259" key="1">
    <source>
        <dbReference type="Pfam" id="PF13456"/>
    </source>
</evidence>
<dbReference type="GO" id="GO:0003676">
    <property type="term" value="F:nucleic acid binding"/>
    <property type="evidence" value="ECO:0007669"/>
    <property type="project" value="InterPro"/>
</dbReference>
<feature type="domain" description="RNase H type-1" evidence="1">
    <location>
        <begin position="68"/>
        <end position="174"/>
    </location>
</feature>
<gene>
    <name evidence="2" type="ORF">GUJ93_ZPchr0013g37293</name>
</gene>
<dbReference type="Proteomes" id="UP000729402">
    <property type="component" value="Unassembled WGS sequence"/>
</dbReference>
<dbReference type="AlphaFoldDB" id="A0A8J5WZD0"/>
<reference evidence="2" key="1">
    <citation type="journal article" date="2021" name="bioRxiv">
        <title>Whole Genome Assembly and Annotation of Northern Wild Rice, Zizania palustris L., Supports a Whole Genome Duplication in the Zizania Genus.</title>
        <authorList>
            <person name="Haas M."/>
            <person name="Kono T."/>
            <person name="Macchietto M."/>
            <person name="Millas R."/>
            <person name="McGilp L."/>
            <person name="Shao M."/>
            <person name="Duquette J."/>
            <person name="Hirsch C.N."/>
            <person name="Kimball J."/>
        </authorList>
    </citation>
    <scope>NUCLEOTIDE SEQUENCE</scope>
    <source>
        <tissue evidence="2">Fresh leaf tissue</tissue>
    </source>
</reference>